<keyword evidence="2" id="KW-1185">Reference proteome</keyword>
<accession>A0A9P8Q753</accession>
<protein>
    <submittedName>
        <fullName evidence="1">Uncharacterized protein</fullName>
    </submittedName>
</protein>
<dbReference type="EMBL" id="JAEUBG010002601">
    <property type="protein sequence ID" value="KAH3684345.1"/>
    <property type="molecule type" value="Genomic_DNA"/>
</dbReference>
<gene>
    <name evidence="1" type="ORF">WICPIJ_004691</name>
</gene>
<organism evidence="1 2">
    <name type="scientific">Wickerhamomyces pijperi</name>
    <name type="common">Yeast</name>
    <name type="synonym">Pichia pijperi</name>
    <dbReference type="NCBI Taxonomy" id="599730"/>
    <lineage>
        <taxon>Eukaryota</taxon>
        <taxon>Fungi</taxon>
        <taxon>Dikarya</taxon>
        <taxon>Ascomycota</taxon>
        <taxon>Saccharomycotina</taxon>
        <taxon>Saccharomycetes</taxon>
        <taxon>Phaffomycetales</taxon>
        <taxon>Wickerhamomycetaceae</taxon>
        <taxon>Wickerhamomyces</taxon>
    </lineage>
</organism>
<dbReference type="Proteomes" id="UP000774326">
    <property type="component" value="Unassembled WGS sequence"/>
</dbReference>
<evidence type="ECO:0000313" key="1">
    <source>
        <dbReference type="EMBL" id="KAH3684345.1"/>
    </source>
</evidence>
<evidence type="ECO:0000313" key="2">
    <source>
        <dbReference type="Proteomes" id="UP000774326"/>
    </source>
</evidence>
<reference evidence="1" key="1">
    <citation type="journal article" date="2021" name="Open Biol.">
        <title>Shared evolutionary footprints suggest mitochondrial oxidative damage underlies multiple complex I losses in fungi.</title>
        <authorList>
            <person name="Schikora-Tamarit M.A."/>
            <person name="Marcet-Houben M."/>
            <person name="Nosek J."/>
            <person name="Gabaldon T."/>
        </authorList>
    </citation>
    <scope>NUCLEOTIDE SEQUENCE</scope>
    <source>
        <strain evidence="1">CBS2887</strain>
    </source>
</reference>
<dbReference type="AlphaFoldDB" id="A0A9P8Q753"/>
<dbReference type="AntiFam" id="ANF00280">
    <property type="entry name" value="Spurious ORF (shadow ORF of PyrG)"/>
</dbReference>
<proteinExistence type="predicted"/>
<sequence>MICSSLPYSFLILDSPWKTLARNPNLMVPPNLDLSISGMYTTAWVSFGESGLNSSEVASATPTTERTNSMTEIWKPKQTPKKGMLFSRAHLAADIIPSVPLVPNPPGTKIPSAQHKECQALWNLTLSSLNWDSGSKSEASTQMISKRRRTLMEECSRALITDKYESFKCVYFPTRAIFTVSKERSKELQQLLLHQQQRHVIGGVQIMNGNDLVWTHVAEHGDLLNGWQLQLVGTTAGNDIWSQTKRSQVLDGSLSRFGLLLTVDHRNQRHVTERKVLMANTELELSQGLNERSGLNVTNSTTQLNDTNVWL</sequence>
<comment type="caution">
    <text evidence="1">The sequence shown here is derived from an EMBL/GenBank/DDBJ whole genome shotgun (WGS) entry which is preliminary data.</text>
</comment>
<name>A0A9P8Q753_WICPI</name>
<reference evidence="1" key="2">
    <citation type="submission" date="2021-01" db="EMBL/GenBank/DDBJ databases">
        <authorList>
            <person name="Schikora-Tamarit M.A."/>
        </authorList>
    </citation>
    <scope>NUCLEOTIDE SEQUENCE</scope>
    <source>
        <strain evidence="1">CBS2887</strain>
    </source>
</reference>